<dbReference type="RefSeq" id="WP_212117127.1">
    <property type="nucleotide sequence ID" value="NZ_JAGTPX020000002.1"/>
</dbReference>
<organism evidence="1">
    <name type="scientific">Niallia circulans</name>
    <name type="common">Bacillus circulans</name>
    <dbReference type="NCBI Taxonomy" id="1397"/>
    <lineage>
        <taxon>Bacteria</taxon>
        <taxon>Bacillati</taxon>
        <taxon>Bacillota</taxon>
        <taxon>Bacilli</taxon>
        <taxon>Bacillales</taxon>
        <taxon>Bacillaceae</taxon>
        <taxon>Niallia</taxon>
    </lineage>
</organism>
<dbReference type="AlphaFoldDB" id="A0A941JPL3"/>
<sequence>MIMRYKLYDTEDKKLYIGVESHYFKLTDAKDSYRESKTQDGKTDDSILFEIAREGEEGIQGTFTFGVEDGEKFALALLNLCYKIKGF</sequence>
<accession>A0A941JPL3</accession>
<proteinExistence type="predicted"/>
<evidence type="ECO:0000313" key="1">
    <source>
        <dbReference type="EMBL" id="MBR8668562.1"/>
    </source>
</evidence>
<dbReference type="EMBL" id="JAGTPX010000002">
    <property type="protein sequence ID" value="MBR8668562.1"/>
    <property type="molecule type" value="Genomic_DNA"/>
</dbReference>
<reference evidence="1" key="1">
    <citation type="submission" date="2021-04" db="EMBL/GenBank/DDBJ databases">
        <title>Genomic analysis of electroactive and textile dye degrading Bacillus circulans strain: DC10 isolated from constructed wetland-microbial fuel cells treating textile dye wastewaters.</title>
        <authorList>
            <person name="Patel D.U."/>
            <person name="Desai C.R."/>
        </authorList>
    </citation>
    <scope>NUCLEOTIDE SEQUENCE</scope>
    <source>
        <strain evidence="1">DC10</strain>
    </source>
</reference>
<name>A0A941JPL3_NIACI</name>
<protein>
    <submittedName>
        <fullName evidence="1">Uncharacterized protein</fullName>
    </submittedName>
</protein>
<comment type="caution">
    <text evidence="1">The sequence shown here is derived from an EMBL/GenBank/DDBJ whole genome shotgun (WGS) entry which is preliminary data.</text>
</comment>
<gene>
    <name evidence="1" type="ORF">KD144_03320</name>
</gene>